<name>A0A3M7REP5_BRAPC</name>
<protein>
    <submittedName>
        <fullName evidence="1">Uncharacterized protein</fullName>
    </submittedName>
</protein>
<gene>
    <name evidence="1" type="ORF">BpHYR1_012209</name>
</gene>
<dbReference type="Proteomes" id="UP000276133">
    <property type="component" value="Unassembled WGS sequence"/>
</dbReference>
<dbReference type="AlphaFoldDB" id="A0A3M7REP5"/>
<keyword evidence="2" id="KW-1185">Reference proteome</keyword>
<sequence>MTQSCPNISLTQFKKPIRDCYLMMHDVGGNLTAFRLSLSFLYLEKTTEHDFSTDILIIHLMSHCSSSLIVDIRVDIFWTQNVRKTNGTDRGPMQGLEEAKLPSNAKDLRSLLGIVQVSSHFIKHTRKITEPL</sequence>
<comment type="caution">
    <text evidence="1">The sequence shown here is derived from an EMBL/GenBank/DDBJ whole genome shotgun (WGS) entry which is preliminary data.</text>
</comment>
<proteinExistence type="predicted"/>
<evidence type="ECO:0000313" key="2">
    <source>
        <dbReference type="Proteomes" id="UP000276133"/>
    </source>
</evidence>
<accession>A0A3M7REP5</accession>
<evidence type="ECO:0000313" key="1">
    <source>
        <dbReference type="EMBL" id="RNA21919.1"/>
    </source>
</evidence>
<dbReference type="EMBL" id="REGN01003564">
    <property type="protein sequence ID" value="RNA21919.1"/>
    <property type="molecule type" value="Genomic_DNA"/>
</dbReference>
<organism evidence="1 2">
    <name type="scientific">Brachionus plicatilis</name>
    <name type="common">Marine rotifer</name>
    <name type="synonym">Brachionus muelleri</name>
    <dbReference type="NCBI Taxonomy" id="10195"/>
    <lineage>
        <taxon>Eukaryota</taxon>
        <taxon>Metazoa</taxon>
        <taxon>Spiralia</taxon>
        <taxon>Gnathifera</taxon>
        <taxon>Rotifera</taxon>
        <taxon>Eurotatoria</taxon>
        <taxon>Monogononta</taxon>
        <taxon>Pseudotrocha</taxon>
        <taxon>Ploima</taxon>
        <taxon>Brachionidae</taxon>
        <taxon>Brachionus</taxon>
    </lineage>
</organism>
<reference evidence="1 2" key="1">
    <citation type="journal article" date="2018" name="Sci. Rep.">
        <title>Genomic signatures of local adaptation to the degree of environmental predictability in rotifers.</title>
        <authorList>
            <person name="Franch-Gras L."/>
            <person name="Hahn C."/>
            <person name="Garcia-Roger E.M."/>
            <person name="Carmona M.J."/>
            <person name="Serra M."/>
            <person name="Gomez A."/>
        </authorList>
    </citation>
    <scope>NUCLEOTIDE SEQUENCE [LARGE SCALE GENOMIC DNA]</scope>
    <source>
        <strain evidence="1">HYR1</strain>
    </source>
</reference>